<dbReference type="InterPro" id="IPR058210">
    <property type="entry name" value="SACS/Nov_dom"/>
</dbReference>
<protein>
    <recommendedName>
        <fullName evidence="2">Sacsin/Nov domain-containing protein</fullName>
    </recommendedName>
</protein>
<dbReference type="PANTHER" id="PTHR47839">
    <property type="entry name" value="DOMAIN PROTEIN, PUTATIVE (AFU_ORTHOLOGUE AFUA_6G04830)-RELATED"/>
    <property type="match status" value="1"/>
</dbReference>
<name>A0A5D3AX53_9TREE</name>
<feature type="region of interest" description="Disordered" evidence="1">
    <location>
        <begin position="307"/>
        <end position="326"/>
    </location>
</feature>
<dbReference type="SUPFAM" id="SSF55874">
    <property type="entry name" value="ATPase domain of HSP90 chaperone/DNA topoisomerase II/histidine kinase"/>
    <property type="match status" value="1"/>
</dbReference>
<dbReference type="Proteomes" id="UP000322245">
    <property type="component" value="Unassembled WGS sequence"/>
</dbReference>
<feature type="domain" description="Sacsin/Nov" evidence="2">
    <location>
        <begin position="25"/>
        <end position="144"/>
    </location>
</feature>
<dbReference type="EMBL" id="NIDF01000031">
    <property type="protein sequence ID" value="TYJ55987.1"/>
    <property type="molecule type" value="Genomic_DNA"/>
</dbReference>
<dbReference type="NCBIfam" id="NF047352">
    <property type="entry name" value="P_loop_sacsin"/>
    <property type="match status" value="1"/>
</dbReference>
<dbReference type="Pfam" id="PF25794">
    <property type="entry name" value="SACS"/>
    <property type="match status" value="1"/>
</dbReference>
<feature type="compositionally biased region" description="Pro residues" evidence="1">
    <location>
        <begin position="310"/>
        <end position="323"/>
    </location>
</feature>
<dbReference type="InterPro" id="IPR022155">
    <property type="entry name" value="DUF3684"/>
</dbReference>
<keyword evidence="4" id="KW-1185">Reference proteome</keyword>
<gene>
    <name evidence="3" type="ORF">B9479_003372</name>
</gene>
<dbReference type="PANTHER" id="PTHR47839:SF1">
    <property type="entry name" value="DOMAIN PROTEIN, PUTATIVE (AFU_ORTHOLOGUE AFUA_6G04830)-RELATED"/>
    <property type="match status" value="1"/>
</dbReference>
<feature type="compositionally biased region" description="Basic and acidic residues" evidence="1">
    <location>
        <begin position="379"/>
        <end position="389"/>
    </location>
</feature>
<proteinExistence type="predicted"/>
<organism evidence="3 4">
    <name type="scientific">Cryptococcus floricola</name>
    <dbReference type="NCBI Taxonomy" id="2591691"/>
    <lineage>
        <taxon>Eukaryota</taxon>
        <taxon>Fungi</taxon>
        <taxon>Dikarya</taxon>
        <taxon>Basidiomycota</taxon>
        <taxon>Agaricomycotina</taxon>
        <taxon>Tremellomycetes</taxon>
        <taxon>Tremellales</taxon>
        <taxon>Cryptococcaceae</taxon>
        <taxon>Cryptococcus</taxon>
    </lineage>
</organism>
<evidence type="ECO:0000259" key="2">
    <source>
        <dbReference type="Pfam" id="PF25794"/>
    </source>
</evidence>
<feature type="region of interest" description="Disordered" evidence="1">
    <location>
        <begin position="1499"/>
        <end position="1524"/>
    </location>
</feature>
<reference evidence="3 4" key="1">
    <citation type="submission" date="2017-05" db="EMBL/GenBank/DDBJ databases">
        <title>The Genome Sequence of Tsuchiyaea wingfieldii DSM 27421.</title>
        <authorList>
            <person name="Cuomo C."/>
            <person name="Passer A."/>
            <person name="Billmyre B."/>
            <person name="Heitman J."/>
        </authorList>
    </citation>
    <scope>NUCLEOTIDE SEQUENCE [LARGE SCALE GENOMIC DNA]</scope>
    <source>
        <strain evidence="3 4">DSM 27421</strain>
    </source>
</reference>
<evidence type="ECO:0000313" key="4">
    <source>
        <dbReference type="Proteomes" id="UP000322245"/>
    </source>
</evidence>
<sequence>MAPLTKEELWSTGQDEDVEVNQRALIDKILARYSGEHTIFRELLQNSDDAGAQHVQVKFYSQEGSDALKNGETSSKLPNAKSDLMSSYVVSNDGVPFRDEDWKRLKKIAEGNPDEEKIGAFGVGFYSLFSVCDGPFVESGDKWMAFYWKDGKDQLLARSGKLPTPPSSEPSLSGNSWTNFTMTLREPSLLEGPLDLARFFVTSITFMRTVKKIDILIDGVKVFEVQKNIKSANRVDKKGLNTTSSGGMMTVQNVDSTGMAISVKIMKWLADTGFTPPPLSNPFTQIAKPARGLASMISTSFFGRYTAASPAPPSPAPPPPPAEEPTKSTILLRDIQIFQANIKVSVSPAFGRELERATKKPAPGKMTASIVYSGDEDNDTKVEDGRDPSADEAGVFSGLCPKLGSSGSARVFIGQPTGQTTGIGGHLAARFIPTVERESIDLVDRHVSHWNRQLLWVGGYLCRLIYELEMHALATAWAKTTDTDGPSRAKLSARALHTIKFFTFQATTPAAAVGQEMEAAFYNCAQNNHTLPILSSDGIFPVKEVRMPNEPIAKFLSELPVVTQSTLEQASSFIRRLQAQKLLVDITYDDVVNQLGKRPLTEKELMECLKWWQDLASNDNFNVSLRSRLLDAAIVMLDNGKVLPLSLVETFIRPHSGTIPPDMPIPQHTIPYGITKDLRANSIYKVFGWTELNLLQYVTFLLNTPMSAHQGSDPATDLRISPEFAERVLGMISRAWTNLPSNIQSGIALELKDVPCIPTKAGFKLPREAYFEKNLLFEDLPIISLPKNTAIKGNMEKMLLAIGVRKTVDLQLVFSRLIGGGTWGCLDLMKYLVSVKDTLSDEEIKRLKQTAAFPLQRERLPSKEGEESAPPALVRQKPWQLYEPIDAFKEMGLPLLDWGDAKWRSNSEEAKMLFMLGLNRYPPKEVLLKIMGGPAPANEKALDYLLANFSNHYSDFRSDAFPDVAFLPATKGGSRVLVKPGEAFSNPDCAILGFAVAIPKIASPENASKLGVRRDPPMGQLVIALVNNVPMDIPTATRTFEYMSAYVNQTAPSFLADTHLIPVKTASDVKLHKPSQVYFHSKERSDNVYASAFTFVDFGDKANVFLQYCGVRREPSVQDIAKLFMANSDAMLRQAGSPEKYLEQIRLLATNWSRLDSQTKSAMRSAKFLLASQLVAVKKKSQSLFGQTTEQGDEYEREWVLARAGEIVINDNIVFSQYFGPFILAAPEEALLENFYSVLGSQQLSSFVRTKHVSTPVSSQGASAQSIALRRHVLERLTIFLTDRRKLASYSIDSLTKDGNFQVEECQSLKVQRTYKNGRVEKTHTESLYAIAAPGRTRGSIVLTVSLSAQKDDYDIASALCEILFKTQKADDALLLYSILTTPLMALRKRGINVDRILNQQKEEKIRLQAELRERDIMAAEKAAENTKTLGNRQSLESTTGSEKSEKKGLFGRFGRGSASKDTEELRMPGGMPGIGPGSGLESLPQSKVLDELRHGLGGRHASGAEGYSRPGTYAPDQKRTARPTDLSDIRATVKKAMDASRPETATRIQDSRKAVNNVSEAQGDYCDTTAEVSLKLAYDTSQQYGLPLQIWCPTDVQDVDSYFGDKLEACMRFSNEVLIPLCQVFMLKPAVLNVFWDHKGPLIAFNRGGAIHCNARYFQAWHDQSCQQGNHIDAWVSNYFSIAHELAHNLESGHNAAHEFYFSSIAEQYLLGLAALLQQARPPSIVPTR</sequence>
<feature type="region of interest" description="Disordered" evidence="1">
    <location>
        <begin position="1424"/>
        <end position="1469"/>
    </location>
</feature>
<comment type="caution">
    <text evidence="3">The sequence shown here is derived from an EMBL/GenBank/DDBJ whole genome shotgun (WGS) entry which is preliminary data.</text>
</comment>
<dbReference type="Gene3D" id="3.30.565.10">
    <property type="entry name" value="Histidine kinase-like ATPase, C-terminal domain"/>
    <property type="match status" value="1"/>
</dbReference>
<accession>A0A5D3AX53</accession>
<dbReference type="InterPro" id="IPR036890">
    <property type="entry name" value="HATPase_C_sf"/>
</dbReference>
<evidence type="ECO:0000256" key="1">
    <source>
        <dbReference type="SAM" id="MobiDB-lite"/>
    </source>
</evidence>
<dbReference type="Pfam" id="PF12449">
    <property type="entry name" value="DUF3684"/>
    <property type="match status" value="1"/>
</dbReference>
<evidence type="ECO:0000313" key="3">
    <source>
        <dbReference type="EMBL" id="TYJ55987.1"/>
    </source>
</evidence>
<feature type="region of interest" description="Disordered" evidence="1">
    <location>
        <begin position="367"/>
        <end position="390"/>
    </location>
</feature>
<feature type="compositionally biased region" description="Polar residues" evidence="1">
    <location>
        <begin position="1426"/>
        <end position="1442"/>
    </location>
</feature>